<dbReference type="EMBL" id="BAABZQ010000001">
    <property type="protein sequence ID" value="GAA6497790.1"/>
    <property type="molecule type" value="Genomic_DNA"/>
</dbReference>
<gene>
    <name evidence="2" type="ORF">K340107D12_06060</name>
</gene>
<dbReference type="PANTHER" id="PTHR33498">
    <property type="entry name" value="TRANSPOSASE FOR INSERTION SEQUENCE ELEMENT IS1557"/>
    <property type="match status" value="1"/>
</dbReference>
<reference evidence="2 3" key="1">
    <citation type="submission" date="2024-04" db="EMBL/GenBank/DDBJ databases">
        <title>Defined microbial consortia suppress multidrug-resistant proinflammatory Enterobacteriaceae via ecological control.</title>
        <authorList>
            <person name="Furuichi M."/>
            <person name="Kawaguchi T."/>
            <person name="Pust M."/>
            <person name="Yasuma K."/>
            <person name="Plichta D."/>
            <person name="Hasegawa N."/>
            <person name="Ohya T."/>
            <person name="Bhattarai S."/>
            <person name="Sasajima S."/>
            <person name="Aoto Y."/>
            <person name="Tuganbaev T."/>
            <person name="Yaginuma M."/>
            <person name="Ueda M."/>
            <person name="Okahashi N."/>
            <person name="Amafuji K."/>
            <person name="Kiridooshi Y."/>
            <person name="Sugita K."/>
            <person name="Strazar M."/>
            <person name="Skelly A."/>
            <person name="Suda W."/>
            <person name="Hattori M."/>
            <person name="Nakamoto N."/>
            <person name="Caballero S."/>
            <person name="Norman J."/>
            <person name="Olle B."/>
            <person name="Tanoue T."/>
            <person name="Arita M."/>
            <person name="Bucci V."/>
            <person name="Atarashi K."/>
            <person name="Xavier R."/>
            <person name="Honda K."/>
        </authorList>
    </citation>
    <scope>NUCLEOTIDE SEQUENCE [LARGE SCALE GENOMIC DNA]</scope>
    <source>
        <strain evidence="3">k34-0107-D12</strain>
    </source>
</reference>
<evidence type="ECO:0000313" key="3">
    <source>
        <dbReference type="Proteomes" id="UP001600941"/>
    </source>
</evidence>
<sequence>MHQNLLEVVKNTVNAAIPVDVKIPADRGIEQQQPVPKECDKNKKIPDSVDNGAEYNQKRVQLYHTIHEYASAGYSKRKIAQMLHCGRNTVTKYLNGDYGSLCRKDFRSGMDQFYDHIIKELSAGTSRKDVYRSLLTKGYLGGQTAAYDYMNKLIERFQIDIAVYKSSTAEAIQKKKELQKFDHISRNGTFRFLWMGEEITETHKKYLMDNYPQLKEILCCIREFREIYQRMSMPLLYLFIGKYENSTLKGFSCFAKGLEKDLAAVEKSVASPLSNVFVEGTNSKLKMVKRTMYGRCNKLLLAAKLMYSKVPNNG</sequence>
<dbReference type="RefSeq" id="WP_390422841.1">
    <property type="nucleotide sequence ID" value="NZ_BAABZQ010000001.1"/>
</dbReference>
<name>A0ABQ0BMN7_9FIRM</name>
<keyword evidence="3" id="KW-1185">Reference proteome</keyword>
<evidence type="ECO:0000259" key="1">
    <source>
        <dbReference type="Pfam" id="PF01610"/>
    </source>
</evidence>
<proteinExistence type="predicted"/>
<organism evidence="2 3">
    <name type="scientific">Blautia parvula</name>
    <dbReference type="NCBI Taxonomy" id="2877527"/>
    <lineage>
        <taxon>Bacteria</taxon>
        <taxon>Bacillati</taxon>
        <taxon>Bacillota</taxon>
        <taxon>Clostridia</taxon>
        <taxon>Lachnospirales</taxon>
        <taxon>Lachnospiraceae</taxon>
        <taxon>Blautia</taxon>
    </lineage>
</organism>
<comment type="caution">
    <text evidence="2">The sequence shown here is derived from an EMBL/GenBank/DDBJ whole genome shotgun (WGS) entry which is preliminary data.</text>
</comment>
<dbReference type="PANTHER" id="PTHR33498:SF1">
    <property type="entry name" value="TRANSPOSASE FOR INSERTION SEQUENCE ELEMENT IS1557"/>
    <property type="match status" value="1"/>
</dbReference>
<evidence type="ECO:0000313" key="2">
    <source>
        <dbReference type="EMBL" id="GAA6497790.1"/>
    </source>
</evidence>
<dbReference type="Proteomes" id="UP001600941">
    <property type="component" value="Unassembled WGS sequence"/>
</dbReference>
<dbReference type="Gene3D" id="1.10.10.60">
    <property type="entry name" value="Homeodomain-like"/>
    <property type="match status" value="1"/>
</dbReference>
<dbReference type="InterPro" id="IPR047951">
    <property type="entry name" value="Transpos_ISL3"/>
</dbReference>
<feature type="domain" description="Transposase IS204/IS1001/IS1096/IS1165 DDE" evidence="1">
    <location>
        <begin position="193"/>
        <end position="294"/>
    </location>
</feature>
<accession>A0ABQ0BMN7</accession>
<dbReference type="Pfam" id="PF01610">
    <property type="entry name" value="DDE_Tnp_ISL3"/>
    <property type="match status" value="1"/>
</dbReference>
<dbReference type="InterPro" id="IPR002560">
    <property type="entry name" value="Transposase_DDE"/>
</dbReference>
<protein>
    <recommendedName>
        <fullName evidence="1">Transposase IS204/IS1001/IS1096/IS1165 DDE domain-containing protein</fullName>
    </recommendedName>
</protein>